<feature type="transmembrane region" description="Helical" evidence="1">
    <location>
        <begin position="109"/>
        <end position="128"/>
    </location>
</feature>
<evidence type="ECO:0000313" key="2">
    <source>
        <dbReference type="EMBL" id="PJA47218.1"/>
    </source>
</evidence>
<evidence type="ECO:0000256" key="1">
    <source>
        <dbReference type="SAM" id="Phobius"/>
    </source>
</evidence>
<dbReference type="PANTHER" id="PTHR37422:SF17">
    <property type="entry name" value="O-ANTIGEN LIGASE"/>
    <property type="match status" value="1"/>
</dbReference>
<dbReference type="PANTHER" id="PTHR37422">
    <property type="entry name" value="TEICHURONIC ACID BIOSYNTHESIS PROTEIN TUAE"/>
    <property type="match status" value="1"/>
</dbReference>
<dbReference type="InterPro" id="IPR051533">
    <property type="entry name" value="WaaL-like"/>
</dbReference>
<feature type="transmembrane region" description="Helical" evidence="1">
    <location>
        <begin position="137"/>
        <end position="157"/>
    </location>
</feature>
<evidence type="ECO:0000313" key="3">
    <source>
        <dbReference type="Proteomes" id="UP000229749"/>
    </source>
</evidence>
<dbReference type="EMBL" id="PFWS01000041">
    <property type="protein sequence ID" value="PJA47218.1"/>
    <property type="molecule type" value="Genomic_DNA"/>
</dbReference>
<reference evidence="3" key="1">
    <citation type="submission" date="2017-09" db="EMBL/GenBank/DDBJ databases">
        <title>Depth-based differentiation of microbial function through sediment-hosted aquifers and enrichment of novel symbionts in the deep terrestrial subsurface.</title>
        <authorList>
            <person name="Probst A.J."/>
            <person name="Ladd B."/>
            <person name="Jarett J.K."/>
            <person name="Geller-Mcgrath D.E."/>
            <person name="Sieber C.M.K."/>
            <person name="Emerson J.B."/>
            <person name="Anantharaman K."/>
            <person name="Thomas B.C."/>
            <person name="Malmstrom R."/>
            <person name="Stieglmeier M."/>
            <person name="Klingl A."/>
            <person name="Woyke T."/>
            <person name="Ryan C.M."/>
            <person name="Banfield J.F."/>
        </authorList>
    </citation>
    <scope>NUCLEOTIDE SEQUENCE [LARGE SCALE GENOMIC DNA]</scope>
</reference>
<gene>
    <name evidence="2" type="ORF">CO172_02655</name>
</gene>
<dbReference type="AlphaFoldDB" id="A0A2M7XH61"/>
<sequence length="310" mass="35524">MCIFLNCMNFFCSKNFTKINLANILTYACLFLLPWQTRWIFHESVLLGQTFEYGKLSIYLVEVLLLFAWLVRGKILLPTQIKNLILNKWAILFFISLFFSLIFSVAPLISLVFLFHLFFAILILFLLLDERLSFNTILLSFVLGLVIPSFLGIFQTVTGTSPASTLFGLSIKEAIATGISVIEAGGVRLLRAYGSFPHPNIFGGYLAIGLLFLFFLFLKTTRQRLKIILVLLTIILASSLFLTFSRSAWLVFILGLIVMFFLNLSERKYLIRKTWSFFLSGFLVILSLVFIFYPFITTRLEGQSRLEQKS</sequence>
<feature type="transmembrane region" description="Helical" evidence="1">
    <location>
        <begin position="277"/>
        <end position="296"/>
    </location>
</feature>
<proteinExistence type="predicted"/>
<feature type="non-terminal residue" evidence="2">
    <location>
        <position position="310"/>
    </location>
</feature>
<keyword evidence="1" id="KW-1133">Transmembrane helix</keyword>
<feature type="transmembrane region" description="Helical" evidence="1">
    <location>
        <begin position="225"/>
        <end position="242"/>
    </location>
</feature>
<feature type="transmembrane region" description="Helical" evidence="1">
    <location>
        <begin position="84"/>
        <end position="103"/>
    </location>
</feature>
<keyword evidence="1" id="KW-0812">Transmembrane</keyword>
<organism evidence="2 3">
    <name type="scientific">Candidatus Uhrbacteria bacterium CG_4_9_14_3_um_filter_36_7</name>
    <dbReference type="NCBI Taxonomy" id="1975033"/>
    <lineage>
        <taxon>Bacteria</taxon>
        <taxon>Candidatus Uhriibacteriota</taxon>
    </lineage>
</organism>
<name>A0A2M7XH61_9BACT</name>
<accession>A0A2M7XH61</accession>
<dbReference type="Proteomes" id="UP000229749">
    <property type="component" value="Unassembled WGS sequence"/>
</dbReference>
<feature type="transmembrane region" description="Helical" evidence="1">
    <location>
        <begin position="201"/>
        <end position="218"/>
    </location>
</feature>
<protein>
    <submittedName>
        <fullName evidence="2">Uncharacterized protein</fullName>
    </submittedName>
</protein>
<feature type="transmembrane region" description="Helical" evidence="1">
    <location>
        <begin position="21"/>
        <end position="41"/>
    </location>
</feature>
<keyword evidence="1" id="KW-0472">Membrane</keyword>
<feature type="transmembrane region" description="Helical" evidence="1">
    <location>
        <begin position="248"/>
        <end position="265"/>
    </location>
</feature>
<feature type="transmembrane region" description="Helical" evidence="1">
    <location>
        <begin position="53"/>
        <end position="72"/>
    </location>
</feature>
<comment type="caution">
    <text evidence="2">The sequence shown here is derived from an EMBL/GenBank/DDBJ whole genome shotgun (WGS) entry which is preliminary data.</text>
</comment>